<sequence>GLAHSHFAAARTLRLQDDDAYFTHSIFHPTQQQLLSATSSGDIKIFNLFTGTEENSYQVHASYIYHMQASMDGSLLLASSSNSWRATSALWDMKDFEQLFTLESEEYIEFSKTSCDRIIGTKGETATIFDTRSGRQLLTLAPTISNHYAKNRATFNPTDELVLSDGVLWDVNTGKQIHKFDKLNQTHSGVFHPNGLEVISNTEVWDLRTFHLLRTVPALDKSEVIFNPTCTALYAVCSDQDSEERNQFDTSFKTLDPYDYSSIATIDVKRNIYSLSVSRYGTQISVVENLGDFDQVQESCVKIYDVGRKRDHEDDAEEDEEDDLAGGSENDDGSDSGSDNDDDLASSLLRDAMMDLAEGDSTGESSREDNEERPARRRRRRRGGRAALGELHISDTDGEDLDLGDLLHFEVD</sequence>
<dbReference type="PANTHER" id="PTHR13129:SF4">
    <property type="entry name" value="DDB1- AND CUL4-ASSOCIATED FACTOR 1"/>
    <property type="match status" value="1"/>
</dbReference>
<feature type="non-terminal residue" evidence="4">
    <location>
        <position position="1"/>
    </location>
</feature>
<evidence type="ECO:0000313" key="5">
    <source>
        <dbReference type="Proteomes" id="UP000324832"/>
    </source>
</evidence>
<keyword evidence="2" id="KW-0539">Nucleus</keyword>
<accession>A0A5E4R0E0</accession>
<gene>
    <name evidence="4" type="ORF">LSINAPIS_LOCUS13044</name>
</gene>
<dbReference type="GO" id="GO:0016567">
    <property type="term" value="P:protein ubiquitination"/>
    <property type="evidence" value="ECO:0007669"/>
    <property type="project" value="InterPro"/>
</dbReference>
<feature type="region of interest" description="Disordered" evidence="3">
    <location>
        <begin position="308"/>
        <end position="412"/>
    </location>
</feature>
<organism evidence="4 5">
    <name type="scientific">Leptidea sinapis</name>
    <dbReference type="NCBI Taxonomy" id="189913"/>
    <lineage>
        <taxon>Eukaryota</taxon>
        <taxon>Metazoa</taxon>
        <taxon>Ecdysozoa</taxon>
        <taxon>Arthropoda</taxon>
        <taxon>Hexapoda</taxon>
        <taxon>Insecta</taxon>
        <taxon>Pterygota</taxon>
        <taxon>Neoptera</taxon>
        <taxon>Endopterygota</taxon>
        <taxon>Lepidoptera</taxon>
        <taxon>Glossata</taxon>
        <taxon>Ditrysia</taxon>
        <taxon>Papilionoidea</taxon>
        <taxon>Pieridae</taxon>
        <taxon>Dismorphiinae</taxon>
        <taxon>Leptidea</taxon>
    </lineage>
</organism>
<evidence type="ECO:0000256" key="3">
    <source>
        <dbReference type="SAM" id="MobiDB-lite"/>
    </source>
</evidence>
<dbReference type="AlphaFoldDB" id="A0A5E4R0E0"/>
<name>A0A5E4R0E0_9NEOP</name>
<reference evidence="4 5" key="1">
    <citation type="submission" date="2017-07" db="EMBL/GenBank/DDBJ databases">
        <authorList>
            <person name="Talla V."/>
            <person name="Backstrom N."/>
        </authorList>
    </citation>
    <scope>NUCLEOTIDE SEQUENCE [LARGE SCALE GENOMIC DNA]</scope>
</reference>
<dbReference type="SUPFAM" id="SSF50978">
    <property type="entry name" value="WD40 repeat-like"/>
    <property type="match status" value="1"/>
</dbReference>
<dbReference type="PANTHER" id="PTHR13129">
    <property type="entry name" value="VPRBP PROTEIN-RELATED"/>
    <property type="match status" value="1"/>
</dbReference>
<dbReference type="Proteomes" id="UP000324832">
    <property type="component" value="Unassembled WGS sequence"/>
</dbReference>
<feature type="compositionally biased region" description="Basic residues" evidence="3">
    <location>
        <begin position="375"/>
        <end position="384"/>
    </location>
</feature>
<dbReference type="Gene3D" id="2.130.10.10">
    <property type="entry name" value="YVTN repeat-like/Quinoprotein amine dehydrogenase"/>
    <property type="match status" value="1"/>
</dbReference>
<dbReference type="EMBL" id="FZQP02006455">
    <property type="protein sequence ID" value="VVD02944.1"/>
    <property type="molecule type" value="Genomic_DNA"/>
</dbReference>
<evidence type="ECO:0000256" key="2">
    <source>
        <dbReference type="ARBA" id="ARBA00023242"/>
    </source>
</evidence>
<dbReference type="GO" id="GO:0080008">
    <property type="term" value="C:Cul4-RING E3 ubiquitin ligase complex"/>
    <property type="evidence" value="ECO:0007669"/>
    <property type="project" value="TreeGrafter"/>
</dbReference>
<proteinExistence type="predicted"/>
<evidence type="ECO:0000256" key="1">
    <source>
        <dbReference type="ARBA" id="ARBA00004123"/>
    </source>
</evidence>
<dbReference type="InterPro" id="IPR036322">
    <property type="entry name" value="WD40_repeat_dom_sf"/>
</dbReference>
<dbReference type="InterPro" id="IPR033270">
    <property type="entry name" value="VPRBP/DCAF1"/>
</dbReference>
<evidence type="ECO:0000313" key="4">
    <source>
        <dbReference type="EMBL" id="VVD02944.1"/>
    </source>
</evidence>
<keyword evidence="5" id="KW-1185">Reference proteome</keyword>
<feature type="compositionally biased region" description="Basic and acidic residues" evidence="3">
    <location>
        <begin position="365"/>
        <end position="374"/>
    </location>
</feature>
<feature type="compositionally biased region" description="Acidic residues" evidence="3">
    <location>
        <begin position="314"/>
        <end position="344"/>
    </location>
</feature>
<dbReference type="GO" id="GO:0005634">
    <property type="term" value="C:nucleus"/>
    <property type="evidence" value="ECO:0007669"/>
    <property type="project" value="UniProtKB-SubCell"/>
</dbReference>
<comment type="subcellular location">
    <subcellularLocation>
        <location evidence="1">Nucleus</location>
    </subcellularLocation>
</comment>
<protein>
    <submittedName>
        <fullName evidence="4">Uncharacterized protein</fullName>
    </submittedName>
</protein>
<dbReference type="InterPro" id="IPR015943">
    <property type="entry name" value="WD40/YVTN_repeat-like_dom_sf"/>
</dbReference>